<accession>A0A813HH85</accession>
<evidence type="ECO:0000256" key="1">
    <source>
        <dbReference type="ARBA" id="ARBA00022450"/>
    </source>
</evidence>
<sequence>MADILATEGSEAEESTGEGDAAARGCCRSLCWTKPCFSSGSGPGSLLRGLVFFILRLLTWTWISGVVIWPAVLPLHLAGKVLQWGGEGPVGSPARGVGLTYALAWLVLVGYPLYLLCLASLVVLTKWVVIGRYKAGTLSLDSWAFLRWWVVDRLVTFAGDLVLSPWRGGPLYFGYLCALGLRASGYSRIDSKHLSEFDLISLGRCCVVAEGAKLRPAAAEAGIIHFRPMVFGDNCAVGENSVCIAGCAAGNNVTLQPLSLLSGSTGRTLPDGSVWKGAPLVQSRQQPIRVPAGHLGRDLVGDLVALLLALLLQLFCAMIGYCVFGFLAQIQGFRAGPDEDIWQWQEEPRGWLFAAAWLLFGPPVMASADTLLGMDFVSYATLAAEGLNVSALNLGLRLTGMVVLSYAAYGWALTIFSALLCRMIRGSRRQNHPFFQVRRLILRLTFPRYPAQLSGTWAMSFYLKLLGGDVALSATVALAEPPLEPRKLHVGPGALVLGTQALGECSVGAGTVVGADSVMLPHTEVGANAVVGAMSVAGRPVGAGLMLVGNPGVIMKRAELGRGPPNSCARKFLQTAMRIAYPLLAPMLLQLLLLVTLLPAMYFLNVALYAIRADRDGWPGRFLQAAALAPAYVVLGWCGSAQVGAAGSPEQLWLCLALVWLVAALRGDVLPVPVRAPGCAMSVGICMGMAFGSYNWWLSSLGATVVASDAYIMTPVVAGFDGLSVGKGAAVDKEAVLSGLRLLPVRATSSQAGPQGFCTCQGKVSVGPGSTVSHAAAVVCAETGEHSVLAPLSAVGATMRLPARSLAIGLPAQKFTWSRDRDNLVRATGRPLPRELRPPIVLPAYVRRAIGRMKVCLAYRRVGLTEHARVTNHFFRLTASFSFSSIIMFRLSVIHDDADRADPVLAPLVTGACGYLGRHIVAALLEAGCSKVFCVVRAADAAAAQKRVLAGIPDLDAVASRVEAIPGDLAQRNLGLSFAPQLKNEGRATHVFNSAAKVNLTEPFELMRRDNVDSTAHLLEFCCAVRPKPFHHISTMGVLTPDMLDRNGSVPESAPLGDIRLLPLYGTGDQASGYPHSKWLAEMMVFEAARQGLPAYVHRPGLIGGHSETGAVAEDVFFHFLSDVLKIRQLPAMEGNKFNLTPVDWVAKAIAHIGCQGWTGSAGHAHFPSGSTFHPAVPRNSVTVDALTSVLRRLGYQDLRSMDFVEWRDLILADPIRFKSWSFCAALTAEGDGIDSMAGCEVGARAIREVVGDEAFEKFDPLICLEKMVRWCASQGLLPPPDGVGRDVLKIRQLPAMEGNKFNLTPVDWVAKAIAHIRCKGWTGSAGHAHFPRGSTFHPAVPRNSVTVDALTSVLRRLGYQDLRSMDFVEWRDLILADPIRFKSWSFCAALTAEGDGIDSMAGCEVGARATREVVGDEAFEKFDPLICLEKMVGWCASQGLLPPPDGVGRGATVVGAECNVLKIRQLPAMEGNKFNLTPGWTGSAGHAHFPSGSTFHPAVPRNSVTVDALTSVLRRLGYQDLRSMDFVEWRDLILADPIRFKSWSFCAALTAEGDGIDSMAGCEVGARATREVVGDEAFEKFDPLICLEKMVGWCASQGLLPPPDGVGRGATVVGAECNV</sequence>
<feature type="domain" description="Thioester reductase (TE)" evidence="4">
    <location>
        <begin position="909"/>
        <end position="1150"/>
    </location>
</feature>
<evidence type="ECO:0000256" key="3">
    <source>
        <dbReference type="SAM" id="Phobius"/>
    </source>
</evidence>
<keyword evidence="2" id="KW-0597">Phosphoprotein</keyword>
<dbReference type="OrthoDB" id="10262413at2759"/>
<protein>
    <recommendedName>
        <fullName evidence="4">Thioester reductase (TE) domain-containing protein</fullName>
    </recommendedName>
</protein>
<comment type="caution">
    <text evidence="5">The sequence shown here is derived from an EMBL/GenBank/DDBJ whole genome shotgun (WGS) entry which is preliminary data.</text>
</comment>
<reference evidence="5" key="1">
    <citation type="submission" date="2021-02" db="EMBL/GenBank/DDBJ databases">
        <authorList>
            <person name="Dougan E. K."/>
            <person name="Rhodes N."/>
            <person name="Thang M."/>
            <person name="Chan C."/>
        </authorList>
    </citation>
    <scope>NUCLEOTIDE SEQUENCE</scope>
</reference>
<dbReference type="SUPFAM" id="SSF51161">
    <property type="entry name" value="Trimeric LpxA-like enzymes"/>
    <property type="match status" value="3"/>
</dbReference>
<evidence type="ECO:0000313" key="5">
    <source>
        <dbReference type="EMBL" id="CAE8637062.1"/>
    </source>
</evidence>
<feature type="transmembrane region" description="Helical" evidence="3">
    <location>
        <begin position="102"/>
        <end position="124"/>
    </location>
</feature>
<dbReference type="PANTHER" id="PTHR44845">
    <property type="entry name" value="CARRIER DOMAIN-CONTAINING PROTEIN"/>
    <property type="match status" value="1"/>
</dbReference>
<dbReference type="InterPro" id="IPR011004">
    <property type="entry name" value="Trimer_LpxA-like_sf"/>
</dbReference>
<name>A0A813HH85_POLGL</name>
<keyword evidence="3" id="KW-0472">Membrane</keyword>
<keyword evidence="3" id="KW-1133">Transmembrane helix</keyword>
<dbReference type="InterPro" id="IPR036291">
    <property type="entry name" value="NAD(P)-bd_dom_sf"/>
</dbReference>
<dbReference type="InterPro" id="IPR013120">
    <property type="entry name" value="FAR_NAD-bd"/>
</dbReference>
<evidence type="ECO:0000256" key="2">
    <source>
        <dbReference type="ARBA" id="ARBA00022553"/>
    </source>
</evidence>
<keyword evidence="3" id="KW-0812">Transmembrane</keyword>
<dbReference type="Proteomes" id="UP000654075">
    <property type="component" value="Unassembled WGS sequence"/>
</dbReference>
<proteinExistence type="predicted"/>
<dbReference type="Gene3D" id="2.160.10.10">
    <property type="entry name" value="Hexapeptide repeat proteins"/>
    <property type="match status" value="2"/>
</dbReference>
<feature type="transmembrane region" description="Helical" evidence="3">
    <location>
        <begin position="402"/>
        <end position="421"/>
    </location>
</feature>
<organism evidence="5 6">
    <name type="scientific">Polarella glacialis</name>
    <name type="common">Dinoflagellate</name>
    <dbReference type="NCBI Taxonomy" id="89957"/>
    <lineage>
        <taxon>Eukaryota</taxon>
        <taxon>Sar</taxon>
        <taxon>Alveolata</taxon>
        <taxon>Dinophyceae</taxon>
        <taxon>Suessiales</taxon>
        <taxon>Suessiaceae</taxon>
        <taxon>Polarella</taxon>
    </lineage>
</organism>
<evidence type="ECO:0000313" key="6">
    <source>
        <dbReference type="Proteomes" id="UP000654075"/>
    </source>
</evidence>
<dbReference type="Gene3D" id="3.40.50.720">
    <property type="entry name" value="NAD(P)-binding Rossmann-like Domain"/>
    <property type="match status" value="2"/>
</dbReference>
<dbReference type="SUPFAM" id="SSF51735">
    <property type="entry name" value="NAD(P)-binding Rossmann-fold domains"/>
    <property type="match status" value="1"/>
</dbReference>
<dbReference type="PANTHER" id="PTHR44845:SF6">
    <property type="entry name" value="BETA-ALANINE-ACTIVATING ENZYME"/>
    <property type="match status" value="1"/>
</dbReference>
<gene>
    <name evidence="5" type="ORF">PGLA1383_LOCUS52461</name>
</gene>
<dbReference type="Pfam" id="PF07993">
    <property type="entry name" value="NAD_binding_4"/>
    <property type="match status" value="1"/>
</dbReference>
<evidence type="ECO:0000259" key="4">
    <source>
        <dbReference type="Pfam" id="PF07993"/>
    </source>
</evidence>
<keyword evidence="1" id="KW-0596">Phosphopantetheine</keyword>
<feature type="transmembrane region" description="Helical" evidence="3">
    <location>
        <begin position="303"/>
        <end position="330"/>
    </location>
</feature>
<feature type="transmembrane region" description="Helical" evidence="3">
    <location>
        <begin position="50"/>
        <end position="72"/>
    </location>
</feature>
<dbReference type="EMBL" id="CAJNNV010031611">
    <property type="protein sequence ID" value="CAE8637062.1"/>
    <property type="molecule type" value="Genomic_DNA"/>
</dbReference>
<keyword evidence="6" id="KW-1185">Reference proteome</keyword>
<feature type="transmembrane region" description="Helical" evidence="3">
    <location>
        <begin position="587"/>
        <end position="610"/>
    </location>
</feature>